<dbReference type="PANTHER" id="PTHR16777:SF2">
    <property type="entry name" value="PROTEIN ECT2"/>
    <property type="match status" value="1"/>
</dbReference>
<dbReference type="EnsemblMetazoa" id="GPAI012595-RA">
    <property type="protein sequence ID" value="GPAI012595-PA"/>
    <property type="gene ID" value="GPAI012595"/>
</dbReference>
<dbReference type="GO" id="GO:0005085">
    <property type="term" value="F:guanyl-nucleotide exchange factor activity"/>
    <property type="evidence" value="ECO:0007669"/>
    <property type="project" value="InterPro"/>
</dbReference>
<dbReference type="VEuPathDB" id="VectorBase:GPAI012595"/>
<keyword evidence="2" id="KW-1185">Reference proteome</keyword>
<dbReference type="GO" id="GO:0005096">
    <property type="term" value="F:GTPase activator activity"/>
    <property type="evidence" value="ECO:0007669"/>
    <property type="project" value="InterPro"/>
</dbReference>
<sequence length="142" mass="15447">MAAHFSSYIQIDRFFNGGGGGGGGSDSAYPTVLLLKLTTLPPNATSDRGEVQGLLKKLEMSMSSPLTPVNIRICLVGEVAEDESCCEAARTFGVPVVTSGTGLDLINDYTWRTHFVLKDFETSLYSAIHKSKQCFCQHTCYR</sequence>
<evidence type="ECO:0000313" key="2">
    <source>
        <dbReference type="Proteomes" id="UP000092445"/>
    </source>
</evidence>
<dbReference type="GO" id="GO:0000281">
    <property type="term" value="P:mitotic cytokinesis"/>
    <property type="evidence" value="ECO:0007669"/>
    <property type="project" value="TreeGrafter"/>
</dbReference>
<dbReference type="GO" id="GO:0007399">
    <property type="term" value="P:nervous system development"/>
    <property type="evidence" value="ECO:0007669"/>
    <property type="project" value="TreeGrafter"/>
</dbReference>
<dbReference type="Proteomes" id="UP000092445">
    <property type="component" value="Unassembled WGS sequence"/>
</dbReference>
<evidence type="ECO:0000313" key="1">
    <source>
        <dbReference type="EnsemblMetazoa" id="GPAI012595-PA"/>
    </source>
</evidence>
<name>A0A1A9ZF02_GLOPL</name>
<accession>A0A1A9ZF02</accession>
<dbReference type="GO" id="GO:0005634">
    <property type="term" value="C:nucleus"/>
    <property type="evidence" value="ECO:0007669"/>
    <property type="project" value="InterPro"/>
</dbReference>
<dbReference type="GO" id="GO:2000431">
    <property type="term" value="P:regulation of cytokinesis, actomyosin contractile ring assembly"/>
    <property type="evidence" value="ECO:0007669"/>
    <property type="project" value="InterPro"/>
</dbReference>
<reference evidence="2" key="1">
    <citation type="submission" date="2014-03" db="EMBL/GenBank/DDBJ databases">
        <authorList>
            <person name="Aksoy S."/>
            <person name="Warren W."/>
            <person name="Wilson R.K."/>
        </authorList>
    </citation>
    <scope>NUCLEOTIDE SEQUENCE [LARGE SCALE GENOMIC DNA]</scope>
    <source>
        <strain evidence="2">IAEA</strain>
    </source>
</reference>
<dbReference type="InterPro" id="IPR036420">
    <property type="entry name" value="BRCT_dom_sf"/>
</dbReference>
<dbReference type="STRING" id="7398.A0A1A9ZF02"/>
<dbReference type="PANTHER" id="PTHR16777">
    <property type="entry name" value="PROTEIN ECT2"/>
    <property type="match status" value="1"/>
</dbReference>
<dbReference type="InterPro" id="IPR026817">
    <property type="entry name" value="Ect2"/>
</dbReference>
<protein>
    <submittedName>
        <fullName evidence="1">Uncharacterized protein</fullName>
    </submittedName>
</protein>
<dbReference type="GO" id="GO:0005938">
    <property type="term" value="C:cell cortex"/>
    <property type="evidence" value="ECO:0007669"/>
    <property type="project" value="TreeGrafter"/>
</dbReference>
<dbReference type="Gene3D" id="3.40.50.10190">
    <property type="entry name" value="BRCT domain"/>
    <property type="match status" value="1"/>
</dbReference>
<organism evidence="1 2">
    <name type="scientific">Glossina pallidipes</name>
    <name type="common">Tsetse fly</name>
    <dbReference type="NCBI Taxonomy" id="7398"/>
    <lineage>
        <taxon>Eukaryota</taxon>
        <taxon>Metazoa</taxon>
        <taxon>Ecdysozoa</taxon>
        <taxon>Arthropoda</taxon>
        <taxon>Hexapoda</taxon>
        <taxon>Insecta</taxon>
        <taxon>Pterygota</taxon>
        <taxon>Neoptera</taxon>
        <taxon>Endopterygota</taxon>
        <taxon>Diptera</taxon>
        <taxon>Brachycera</taxon>
        <taxon>Muscomorpha</taxon>
        <taxon>Hippoboscoidea</taxon>
        <taxon>Glossinidae</taxon>
        <taxon>Glossina</taxon>
    </lineage>
</organism>
<proteinExistence type="predicted"/>
<reference evidence="1" key="2">
    <citation type="submission" date="2020-05" db="UniProtKB">
        <authorList>
            <consortium name="EnsemblMetazoa"/>
        </authorList>
    </citation>
    <scope>IDENTIFICATION</scope>
    <source>
        <strain evidence="1">IAEA</strain>
    </source>
</reference>
<dbReference type="AlphaFoldDB" id="A0A1A9ZF02"/>